<dbReference type="SUPFAM" id="SSF52922">
    <property type="entry name" value="TK C-terminal domain-like"/>
    <property type="match status" value="1"/>
</dbReference>
<dbReference type="InterPro" id="IPR005475">
    <property type="entry name" value="Transketolase-like_Pyr-bd"/>
</dbReference>
<feature type="binding site" evidence="10">
    <location>
        <begin position="114"/>
        <end position="116"/>
    </location>
    <ligand>
        <name>thiamine diphosphate</name>
        <dbReference type="ChEBI" id="CHEBI:58937"/>
    </ligand>
</feature>
<dbReference type="NCBIfam" id="NF003933">
    <property type="entry name" value="PRK05444.2-2"/>
    <property type="match status" value="1"/>
</dbReference>
<dbReference type="Pfam" id="PF02780">
    <property type="entry name" value="Transketolase_C"/>
    <property type="match status" value="1"/>
</dbReference>
<evidence type="ECO:0000256" key="4">
    <source>
        <dbReference type="ARBA" id="ARBA00022679"/>
    </source>
</evidence>
<dbReference type="GO" id="GO:0008661">
    <property type="term" value="F:1-deoxy-D-xylulose-5-phosphate synthase activity"/>
    <property type="evidence" value="ECO:0007669"/>
    <property type="project" value="UniProtKB-UniRule"/>
</dbReference>
<keyword evidence="13" id="KW-1185">Reference proteome</keyword>
<dbReference type="SMART" id="SM00861">
    <property type="entry name" value="Transket_pyr"/>
    <property type="match status" value="1"/>
</dbReference>
<evidence type="ECO:0000313" key="12">
    <source>
        <dbReference type="EMBL" id="SMD04962.1"/>
    </source>
</evidence>
<dbReference type="InterPro" id="IPR033248">
    <property type="entry name" value="Transketolase_C"/>
</dbReference>
<evidence type="ECO:0000256" key="5">
    <source>
        <dbReference type="ARBA" id="ARBA00022723"/>
    </source>
</evidence>
<evidence type="ECO:0000256" key="2">
    <source>
        <dbReference type="ARBA" id="ARBA00011081"/>
    </source>
</evidence>
<dbReference type="UniPathway" id="UPA00064">
    <property type="reaction ID" value="UER00091"/>
</dbReference>
<sequence>MALLKRIQGPRDLDGLSGPELIALAGEIRTFLVDAVSRSGGHLGPNLGVVELTLALHRVFDSPRDILLWDVGHQCYVHKVLTGRQGGFTGLRAAGGLSGYPSRSESEHDVIENSHASAALSWADGIARAHEVRQVEDRAVVTIVGDGALTGGMAWEALNNIAGAGRPVVVVLNDNGRAYDPTVGGLARHLTALREKPCDGGVFAALGMDYVGPVDGHDIAAMEVALRDARSRGRPVVVHCVTRKGAGYLPSETDPADRHHAIGPFDRHTGVPMTTQPSWTSVFTDEMIKVGNEREDVVAITAAMLGPTGLAPFAEQYPSRCFDVGIAEQHAAAAAAGLAYGGLHPVVAVYATFLNRCFDQVLMDVALHGAGVTFVLDRAGLTGDDGPSHNGMWDLSLLQLVPGLRVAVPRDAAQLRAQLREAIEVRDAPTVVRFPKGAVGTDIEAIERHGPVDVLSRGSRADVLLVGIGPLAGAAVQAGACLAELGIGVTVVDPRWIQPVPAALVSMALAHRAVVVAADSGRAGGPGSLLAQAIRDAGASTPVTELGIPQVFHETAKRARLLADLGLTAEAIVEACRVAVEKGQPS</sequence>
<evidence type="ECO:0000256" key="6">
    <source>
        <dbReference type="ARBA" id="ARBA00022842"/>
    </source>
</evidence>
<dbReference type="InterPro" id="IPR020826">
    <property type="entry name" value="Transketolase_BS"/>
</dbReference>
<comment type="catalytic activity">
    <reaction evidence="10">
        <text>D-glyceraldehyde 3-phosphate + pyruvate + H(+) = 1-deoxy-D-xylulose 5-phosphate + CO2</text>
        <dbReference type="Rhea" id="RHEA:12605"/>
        <dbReference type="ChEBI" id="CHEBI:15361"/>
        <dbReference type="ChEBI" id="CHEBI:15378"/>
        <dbReference type="ChEBI" id="CHEBI:16526"/>
        <dbReference type="ChEBI" id="CHEBI:57792"/>
        <dbReference type="ChEBI" id="CHEBI:59776"/>
        <dbReference type="EC" id="2.2.1.7"/>
    </reaction>
</comment>
<evidence type="ECO:0000256" key="1">
    <source>
        <dbReference type="ARBA" id="ARBA00004980"/>
    </source>
</evidence>
<feature type="binding site" evidence="10">
    <location>
        <position position="175"/>
    </location>
    <ligand>
        <name>Mg(2+)</name>
        <dbReference type="ChEBI" id="CHEBI:18420"/>
    </ligand>
</feature>
<keyword evidence="9 10" id="KW-0414">Isoprene biosynthesis</keyword>
<comment type="cofactor">
    <cofactor evidence="10">
        <name>thiamine diphosphate</name>
        <dbReference type="ChEBI" id="CHEBI:58937"/>
    </cofactor>
    <text evidence="10">Binds 1 thiamine pyrophosphate per subunit.</text>
</comment>
<dbReference type="Gene3D" id="3.40.50.920">
    <property type="match status" value="1"/>
</dbReference>
<comment type="subunit">
    <text evidence="3 10">Homodimer.</text>
</comment>
<keyword evidence="6 10" id="KW-0460">Magnesium</keyword>
<dbReference type="FunFam" id="3.40.50.970:FF:000010">
    <property type="entry name" value="1-deoxy-D-xylulose-5-phosphate synthase"/>
    <property type="match status" value="1"/>
</dbReference>
<dbReference type="Pfam" id="PF02779">
    <property type="entry name" value="Transket_pyr"/>
    <property type="match status" value="1"/>
</dbReference>
<keyword evidence="5 10" id="KW-0479">Metal-binding</keyword>
<organism evidence="12 13">
    <name type="scientific">Kibdelosporangium aridum</name>
    <dbReference type="NCBI Taxonomy" id="2030"/>
    <lineage>
        <taxon>Bacteria</taxon>
        <taxon>Bacillati</taxon>
        <taxon>Actinomycetota</taxon>
        <taxon>Actinomycetes</taxon>
        <taxon>Pseudonocardiales</taxon>
        <taxon>Pseudonocardiaceae</taxon>
        <taxon>Kibdelosporangium</taxon>
    </lineage>
</organism>
<dbReference type="CDD" id="cd07033">
    <property type="entry name" value="TPP_PYR_DXS_TK_like"/>
    <property type="match status" value="1"/>
</dbReference>
<reference evidence="12 13" key="1">
    <citation type="submission" date="2017-04" db="EMBL/GenBank/DDBJ databases">
        <authorList>
            <person name="Afonso C.L."/>
            <person name="Miller P.J."/>
            <person name="Scott M.A."/>
            <person name="Spackman E."/>
            <person name="Goraichik I."/>
            <person name="Dimitrov K.M."/>
            <person name="Suarez D.L."/>
            <person name="Swayne D.E."/>
        </authorList>
    </citation>
    <scope>NUCLEOTIDE SEQUENCE [LARGE SCALE GENOMIC DNA]</scope>
    <source>
        <strain evidence="12 13">DSM 43828</strain>
    </source>
</reference>
<gene>
    <name evidence="10" type="primary">dxs</name>
    <name evidence="12" type="ORF">SAMN05661093_03884</name>
</gene>
<feature type="domain" description="Transketolase-like pyrimidine-binding" evidence="11">
    <location>
        <begin position="277"/>
        <end position="441"/>
    </location>
</feature>
<protein>
    <recommendedName>
        <fullName evidence="10">1-deoxy-D-xylulose-5-phosphate synthase</fullName>
        <ecNumber evidence="10">2.2.1.7</ecNumber>
    </recommendedName>
    <alternativeName>
        <fullName evidence="10">1-deoxyxylulose-5-phosphate synthase</fullName>
        <shortName evidence="10">DXP synthase</shortName>
        <shortName evidence="10">DXPS</shortName>
    </alternativeName>
</protein>
<dbReference type="SUPFAM" id="SSF52518">
    <property type="entry name" value="Thiamin diphosphate-binding fold (THDP-binding)"/>
    <property type="match status" value="1"/>
</dbReference>
<evidence type="ECO:0000313" key="13">
    <source>
        <dbReference type="Proteomes" id="UP000192674"/>
    </source>
</evidence>
<dbReference type="EC" id="2.2.1.7" evidence="10"/>
<evidence type="ECO:0000256" key="3">
    <source>
        <dbReference type="ARBA" id="ARBA00011738"/>
    </source>
</evidence>
<name>A0A1Y5XPU2_KIBAR</name>
<dbReference type="PANTHER" id="PTHR43322:SF5">
    <property type="entry name" value="1-DEOXY-D-XYLULOSE-5-PHOSPHATE SYNTHASE, CHLOROPLASTIC"/>
    <property type="match status" value="1"/>
</dbReference>
<feature type="binding site" evidence="10">
    <location>
        <position position="248"/>
    </location>
    <ligand>
        <name>thiamine diphosphate</name>
        <dbReference type="ChEBI" id="CHEBI:58937"/>
    </ligand>
</feature>
<dbReference type="PROSITE" id="PS00801">
    <property type="entry name" value="TRANSKETOLASE_1"/>
    <property type="match status" value="1"/>
</dbReference>
<comment type="function">
    <text evidence="10">Catalyzes the acyloin condensation reaction between C atoms 2 and 3 of pyruvate and glyceraldehyde 3-phosphate to yield 1-deoxy-D-xylulose-5-phosphate (DXP).</text>
</comment>
<proteinExistence type="inferred from homology"/>
<dbReference type="InterPro" id="IPR049557">
    <property type="entry name" value="Transketolase_CS"/>
</dbReference>
<dbReference type="GO" id="GO:0030976">
    <property type="term" value="F:thiamine pyrophosphate binding"/>
    <property type="evidence" value="ECO:0007669"/>
    <property type="project" value="UniProtKB-UniRule"/>
</dbReference>
<dbReference type="GO" id="GO:0019288">
    <property type="term" value="P:isopentenyl diphosphate biosynthetic process, methylerythritol 4-phosphate pathway"/>
    <property type="evidence" value="ECO:0007669"/>
    <property type="project" value="TreeGrafter"/>
</dbReference>
<evidence type="ECO:0000256" key="8">
    <source>
        <dbReference type="ARBA" id="ARBA00023052"/>
    </source>
</evidence>
<evidence type="ECO:0000259" key="11">
    <source>
        <dbReference type="SMART" id="SM00861"/>
    </source>
</evidence>
<comment type="pathway">
    <text evidence="1 10">Metabolic intermediate biosynthesis; 1-deoxy-D-xylulose 5-phosphate biosynthesis; 1-deoxy-D-xylulose 5-phosphate from D-glyceraldehyde 3-phosphate and pyruvate: step 1/1.</text>
</comment>
<feature type="binding site" evidence="10">
    <location>
        <position position="175"/>
    </location>
    <ligand>
        <name>thiamine diphosphate</name>
        <dbReference type="ChEBI" id="CHEBI:58937"/>
    </ligand>
</feature>
<evidence type="ECO:0000256" key="10">
    <source>
        <dbReference type="HAMAP-Rule" id="MF_00315"/>
    </source>
</evidence>
<dbReference type="InterPro" id="IPR005477">
    <property type="entry name" value="Dxylulose-5-P_synthase"/>
</dbReference>
<evidence type="ECO:0000256" key="7">
    <source>
        <dbReference type="ARBA" id="ARBA00022977"/>
    </source>
</evidence>
<dbReference type="Proteomes" id="UP000192674">
    <property type="component" value="Unassembled WGS sequence"/>
</dbReference>
<comment type="similarity">
    <text evidence="2 10">Belongs to the transketolase family. DXPS subfamily.</text>
</comment>
<feature type="binding site" evidence="10">
    <location>
        <position position="328"/>
    </location>
    <ligand>
        <name>thiamine diphosphate</name>
        <dbReference type="ChEBI" id="CHEBI:58937"/>
    </ligand>
</feature>
<feature type="binding site" evidence="10">
    <location>
        <position position="73"/>
    </location>
    <ligand>
        <name>thiamine diphosphate</name>
        <dbReference type="ChEBI" id="CHEBI:58937"/>
    </ligand>
</feature>
<keyword evidence="7 10" id="KW-0784">Thiamine biosynthesis</keyword>
<keyword evidence="4 10" id="KW-0808">Transferase</keyword>
<dbReference type="Pfam" id="PF13292">
    <property type="entry name" value="DXP_synthase_N"/>
    <property type="match status" value="2"/>
</dbReference>
<comment type="cofactor">
    <cofactor evidence="10">
        <name>Mg(2+)</name>
        <dbReference type="ChEBI" id="CHEBI:18420"/>
    </cofactor>
    <text evidence="10">Binds 1 Mg(2+) ion per subunit.</text>
</comment>
<dbReference type="PROSITE" id="PS00802">
    <property type="entry name" value="TRANSKETOLASE_2"/>
    <property type="match status" value="1"/>
</dbReference>
<keyword evidence="8 10" id="KW-0786">Thiamine pyrophosphate</keyword>
<dbReference type="PANTHER" id="PTHR43322">
    <property type="entry name" value="1-D-DEOXYXYLULOSE 5-PHOSPHATE SYNTHASE-RELATED"/>
    <property type="match status" value="1"/>
</dbReference>
<dbReference type="AlphaFoldDB" id="A0A1Y5XPU2"/>
<dbReference type="OrthoDB" id="9803371at2"/>
<dbReference type="FunFam" id="3.40.50.970:FF:000005">
    <property type="entry name" value="1-deoxy-D-xylulose-5-phosphate synthase"/>
    <property type="match status" value="1"/>
</dbReference>
<feature type="binding site" evidence="10">
    <location>
        <begin position="147"/>
        <end position="148"/>
    </location>
    <ligand>
        <name>thiamine diphosphate</name>
        <dbReference type="ChEBI" id="CHEBI:58937"/>
    </ligand>
</feature>
<dbReference type="GO" id="GO:0009228">
    <property type="term" value="P:thiamine biosynthetic process"/>
    <property type="evidence" value="ECO:0007669"/>
    <property type="project" value="UniProtKB-UniRule"/>
</dbReference>
<dbReference type="CDD" id="cd02007">
    <property type="entry name" value="TPP_DXS"/>
    <property type="match status" value="1"/>
</dbReference>
<dbReference type="EMBL" id="FWXV01000003">
    <property type="protein sequence ID" value="SMD04962.1"/>
    <property type="molecule type" value="Genomic_DNA"/>
</dbReference>
<dbReference type="RefSeq" id="WP_084428337.1">
    <property type="nucleotide sequence ID" value="NZ_FWXV01000003.1"/>
</dbReference>
<dbReference type="GO" id="GO:0016114">
    <property type="term" value="P:terpenoid biosynthetic process"/>
    <property type="evidence" value="ECO:0007669"/>
    <property type="project" value="UniProtKB-UniRule"/>
</dbReference>
<dbReference type="GO" id="GO:0000287">
    <property type="term" value="F:magnesium ion binding"/>
    <property type="evidence" value="ECO:0007669"/>
    <property type="project" value="UniProtKB-UniRule"/>
</dbReference>
<evidence type="ECO:0000256" key="9">
    <source>
        <dbReference type="ARBA" id="ARBA00023229"/>
    </source>
</evidence>
<dbReference type="HAMAP" id="MF_00315">
    <property type="entry name" value="DXP_synth"/>
    <property type="match status" value="1"/>
</dbReference>
<accession>A0A1Y5XPU2</accession>
<dbReference type="InterPro" id="IPR029061">
    <property type="entry name" value="THDP-binding"/>
</dbReference>
<feature type="binding site" evidence="10">
    <location>
        <position position="146"/>
    </location>
    <ligand>
        <name>Mg(2+)</name>
        <dbReference type="ChEBI" id="CHEBI:18420"/>
    </ligand>
</feature>
<dbReference type="Gene3D" id="3.40.50.970">
    <property type="match status" value="2"/>
</dbReference>
<dbReference type="InterPro" id="IPR009014">
    <property type="entry name" value="Transketo_C/PFOR_II"/>
</dbReference>
<dbReference type="GO" id="GO:0005829">
    <property type="term" value="C:cytosol"/>
    <property type="evidence" value="ECO:0007669"/>
    <property type="project" value="TreeGrafter"/>
</dbReference>